<evidence type="ECO:0000313" key="4">
    <source>
        <dbReference type="Proteomes" id="UP000677228"/>
    </source>
</evidence>
<proteinExistence type="predicted"/>
<sequence length="133" mass="15972">MAWVLRMKRPNKEISWRVISTFENLVSAKRSRQNFNTKEAKISDSEREPLLNQELVRQNISEQSQIHENIFNLKEIKEMQLELQNIFKEICVITDDIRQREEDDNVASDWKFAAMVVERFCLWLFTFLTITFT</sequence>
<dbReference type="Proteomes" id="UP000677228">
    <property type="component" value="Unassembled WGS sequence"/>
</dbReference>
<protein>
    <recommendedName>
        <fullName evidence="1">Neurotransmitter-gated ion-channel transmembrane domain-containing protein</fullName>
    </recommendedName>
</protein>
<feature type="non-terminal residue" evidence="2">
    <location>
        <position position="133"/>
    </location>
</feature>
<comment type="caution">
    <text evidence="2">The sequence shown here is derived from an EMBL/GenBank/DDBJ whole genome shotgun (WGS) entry which is preliminary data.</text>
</comment>
<dbReference type="GO" id="GO:0006811">
    <property type="term" value="P:monoatomic ion transport"/>
    <property type="evidence" value="ECO:0007669"/>
    <property type="project" value="InterPro"/>
</dbReference>
<gene>
    <name evidence="2" type="ORF">OVA965_LOCUS42187</name>
    <name evidence="3" type="ORF">TMI583_LOCUS44017</name>
</gene>
<evidence type="ECO:0000259" key="1">
    <source>
        <dbReference type="Pfam" id="PF02932"/>
    </source>
</evidence>
<evidence type="ECO:0000313" key="2">
    <source>
        <dbReference type="EMBL" id="CAF1602504.1"/>
    </source>
</evidence>
<evidence type="ECO:0000313" key="3">
    <source>
        <dbReference type="EMBL" id="CAF4411732.1"/>
    </source>
</evidence>
<name>A0A8S2G089_9BILA</name>
<dbReference type="InterPro" id="IPR006029">
    <property type="entry name" value="Neurotrans-gated_channel_TM"/>
</dbReference>
<organism evidence="2 4">
    <name type="scientific">Didymodactylos carnosus</name>
    <dbReference type="NCBI Taxonomy" id="1234261"/>
    <lineage>
        <taxon>Eukaryota</taxon>
        <taxon>Metazoa</taxon>
        <taxon>Spiralia</taxon>
        <taxon>Gnathifera</taxon>
        <taxon>Rotifera</taxon>
        <taxon>Eurotatoria</taxon>
        <taxon>Bdelloidea</taxon>
        <taxon>Philodinida</taxon>
        <taxon>Philodinidae</taxon>
        <taxon>Didymodactylos</taxon>
    </lineage>
</organism>
<dbReference type="InterPro" id="IPR038050">
    <property type="entry name" value="Neuro_actylchol_rec"/>
</dbReference>
<dbReference type="EMBL" id="CAJNOK010050995">
    <property type="protein sequence ID" value="CAF1602504.1"/>
    <property type="molecule type" value="Genomic_DNA"/>
</dbReference>
<accession>A0A8S2G089</accession>
<dbReference type="AlphaFoldDB" id="A0A8S2G089"/>
<dbReference type="Proteomes" id="UP000682733">
    <property type="component" value="Unassembled WGS sequence"/>
</dbReference>
<dbReference type="Gene3D" id="1.20.58.390">
    <property type="entry name" value="Neurotransmitter-gated ion-channel transmembrane domain"/>
    <property type="match status" value="1"/>
</dbReference>
<dbReference type="EMBL" id="CAJOBA010074832">
    <property type="protein sequence ID" value="CAF4411732.1"/>
    <property type="molecule type" value="Genomic_DNA"/>
</dbReference>
<dbReference type="InterPro" id="IPR036719">
    <property type="entry name" value="Neuro-gated_channel_TM_sf"/>
</dbReference>
<dbReference type="Pfam" id="PF02932">
    <property type="entry name" value="Neur_chan_memb"/>
    <property type="match status" value="1"/>
</dbReference>
<feature type="domain" description="Neurotransmitter-gated ion-channel transmembrane" evidence="1">
    <location>
        <begin position="2"/>
        <end position="133"/>
    </location>
</feature>
<reference evidence="2" key="1">
    <citation type="submission" date="2021-02" db="EMBL/GenBank/DDBJ databases">
        <authorList>
            <person name="Nowell W R."/>
        </authorList>
    </citation>
    <scope>NUCLEOTIDE SEQUENCE</scope>
</reference>
<dbReference type="SUPFAM" id="SSF90112">
    <property type="entry name" value="Neurotransmitter-gated ion-channel transmembrane pore"/>
    <property type="match status" value="1"/>
</dbReference>
<dbReference type="GO" id="GO:0016020">
    <property type="term" value="C:membrane"/>
    <property type="evidence" value="ECO:0007669"/>
    <property type="project" value="InterPro"/>
</dbReference>